<evidence type="ECO:0008006" key="4">
    <source>
        <dbReference type="Google" id="ProtNLM"/>
    </source>
</evidence>
<comment type="caution">
    <text evidence="2">The sequence shown here is derived from an EMBL/GenBank/DDBJ whole genome shotgun (WGS) entry which is preliminary data.</text>
</comment>
<evidence type="ECO:0000313" key="3">
    <source>
        <dbReference type="Proteomes" id="UP000228762"/>
    </source>
</evidence>
<reference evidence="3" key="1">
    <citation type="submission" date="2017-09" db="EMBL/GenBank/DDBJ databases">
        <title>Depth-based differentiation of microbial function through sediment-hosted aquifers and enrichment of novel symbionts in the deep terrestrial subsurface.</title>
        <authorList>
            <person name="Probst A.J."/>
            <person name="Ladd B."/>
            <person name="Jarett J.K."/>
            <person name="Geller-Mcgrath D.E."/>
            <person name="Sieber C.M.K."/>
            <person name="Emerson J.B."/>
            <person name="Anantharaman K."/>
            <person name="Thomas B.C."/>
            <person name="Malmstrom R."/>
            <person name="Stieglmeier M."/>
            <person name="Klingl A."/>
            <person name="Woyke T."/>
            <person name="Ryan C.M."/>
            <person name="Banfield J.F."/>
        </authorList>
    </citation>
    <scope>NUCLEOTIDE SEQUENCE [LARGE SCALE GENOMIC DNA]</scope>
</reference>
<keyword evidence="1" id="KW-1133">Transmembrane helix</keyword>
<feature type="transmembrane region" description="Helical" evidence="1">
    <location>
        <begin position="81"/>
        <end position="99"/>
    </location>
</feature>
<feature type="transmembrane region" description="Helical" evidence="1">
    <location>
        <begin position="172"/>
        <end position="189"/>
    </location>
</feature>
<accession>A0A2M7EKC7</accession>
<keyword evidence="1" id="KW-0812">Transmembrane</keyword>
<name>A0A2M7EKC7_9BACT</name>
<organism evidence="2 3">
    <name type="scientific">Candidatus Roizmanbacteria bacterium CG17_big_fil_post_rev_8_21_14_2_50_39_7</name>
    <dbReference type="NCBI Taxonomy" id="1974858"/>
    <lineage>
        <taxon>Bacteria</taxon>
        <taxon>Candidatus Roizmaniibacteriota</taxon>
    </lineage>
</organism>
<dbReference type="SUPFAM" id="SSF103481">
    <property type="entry name" value="Multidrug resistance efflux transporter EmrE"/>
    <property type="match status" value="1"/>
</dbReference>
<dbReference type="InterPro" id="IPR037185">
    <property type="entry name" value="EmrE-like"/>
</dbReference>
<dbReference type="Proteomes" id="UP000228762">
    <property type="component" value="Unassembled WGS sequence"/>
</dbReference>
<dbReference type="EMBL" id="PFEV01000089">
    <property type="protein sequence ID" value="PIV71022.1"/>
    <property type="molecule type" value="Genomic_DNA"/>
</dbReference>
<evidence type="ECO:0000313" key="2">
    <source>
        <dbReference type="EMBL" id="PIV71022.1"/>
    </source>
</evidence>
<feature type="transmembrane region" description="Helical" evidence="1">
    <location>
        <begin position="141"/>
        <end position="160"/>
    </location>
</feature>
<feature type="transmembrane region" description="Helical" evidence="1">
    <location>
        <begin position="111"/>
        <end position="129"/>
    </location>
</feature>
<feature type="transmembrane region" description="Helical" evidence="1">
    <location>
        <begin position="195"/>
        <end position="220"/>
    </location>
</feature>
<feature type="transmembrane region" description="Helical" evidence="1">
    <location>
        <begin position="29"/>
        <end position="46"/>
    </location>
</feature>
<evidence type="ECO:0000256" key="1">
    <source>
        <dbReference type="SAM" id="Phobius"/>
    </source>
</evidence>
<keyword evidence="1" id="KW-0472">Membrane</keyword>
<sequence>MLWNGLFVVFMIPFYFNSEVSIPHKWDNLIIASLLSAVCCALYVICTYRIDVSVLSPMYNIRTGFSVLFGFLLLGETLTPYKIFLIGIIIVMGLLVSLDEKFSFRSFLTKNIFVAIVFMVFLALYSIFLKKTIVEIGYWNATVWVPILTAVFLLFTFPKFKKDIKTLRKKHTLPIVLVTLTTVFGGLAINKAYAVNVGITTVIISIPSSMILAFIMSLFWPKLMENNSSHHVRLCLETKLNTEERDTRIQLASYPCPVQFASELSRSHLITLTTVAFQ</sequence>
<protein>
    <recommendedName>
        <fullName evidence="4">EamA domain-containing protein</fullName>
    </recommendedName>
</protein>
<dbReference type="AlphaFoldDB" id="A0A2M7EKC7"/>
<gene>
    <name evidence="2" type="ORF">COW57_01920</name>
</gene>
<dbReference type="Gene3D" id="1.10.3730.20">
    <property type="match status" value="1"/>
</dbReference>
<proteinExistence type="predicted"/>